<dbReference type="GO" id="GO:0016987">
    <property type="term" value="F:sigma factor activity"/>
    <property type="evidence" value="ECO:0007669"/>
    <property type="project" value="UniProtKB-KW"/>
</dbReference>
<dbReference type="InterPro" id="IPR036388">
    <property type="entry name" value="WH-like_DNA-bd_sf"/>
</dbReference>
<proteinExistence type="predicted"/>
<dbReference type="GO" id="GO:0006352">
    <property type="term" value="P:DNA-templated transcription initiation"/>
    <property type="evidence" value="ECO:0007669"/>
    <property type="project" value="InterPro"/>
</dbReference>
<accession>A0A140L453</accession>
<dbReference type="PANTHER" id="PTHR30385:SF4">
    <property type="entry name" value="RNA POLYMERASE SIGMA-E FACTOR"/>
    <property type="match status" value="1"/>
</dbReference>
<dbReference type="RefSeq" id="WP_028992620.1">
    <property type="nucleotide sequence ID" value="NZ_LOEE01000035.1"/>
</dbReference>
<feature type="domain" description="RNA polymerase sigma-70 region 4" evidence="5">
    <location>
        <begin position="77"/>
        <end position="126"/>
    </location>
</feature>
<evidence type="ECO:0000256" key="4">
    <source>
        <dbReference type="ARBA" id="ARBA00023163"/>
    </source>
</evidence>
<dbReference type="InterPro" id="IPR007630">
    <property type="entry name" value="RNA_pol_sigma70_r4"/>
</dbReference>
<dbReference type="STRING" id="520762.AN619_17610"/>
<keyword evidence="3" id="KW-0238">DNA-binding</keyword>
<evidence type="ECO:0000313" key="7">
    <source>
        <dbReference type="Proteomes" id="UP000070456"/>
    </source>
</evidence>
<dbReference type="Proteomes" id="UP000070456">
    <property type="component" value="Unassembled WGS sequence"/>
</dbReference>
<protein>
    <recommendedName>
        <fullName evidence="5">RNA polymerase sigma-70 region 4 domain-containing protein</fullName>
    </recommendedName>
</protein>
<keyword evidence="2" id="KW-0731">Sigma factor</keyword>
<dbReference type="OrthoDB" id="9816227at2"/>
<comment type="caution">
    <text evidence="6">The sequence shown here is derived from an EMBL/GenBank/DDBJ whole genome shotgun (WGS) entry which is preliminary data.</text>
</comment>
<sequence>MKIKYHFNTETIEIEVSEEWGEILVELDRQEYNINHKETRRHTSLDAMKYEGEIFASNTNIAAEYIRTQENETLLKAIDSLLPQQKELVRRVYFNNESLASIAREEGVSKMAITNRMKKIHEKLKKILS</sequence>
<dbReference type="EMBL" id="LOEE01000035">
    <property type="protein sequence ID" value="KXG75328.1"/>
    <property type="molecule type" value="Genomic_DNA"/>
</dbReference>
<keyword evidence="7" id="KW-1185">Reference proteome</keyword>
<evidence type="ECO:0000256" key="3">
    <source>
        <dbReference type="ARBA" id="ARBA00023125"/>
    </source>
</evidence>
<dbReference type="Gene3D" id="1.10.10.10">
    <property type="entry name" value="Winged helix-like DNA-binding domain superfamily/Winged helix DNA-binding domain"/>
    <property type="match status" value="1"/>
</dbReference>
<dbReference type="InterPro" id="IPR013324">
    <property type="entry name" value="RNA_pol_sigma_r3/r4-like"/>
</dbReference>
<name>A0A140L453_9FIRM</name>
<organism evidence="6 7">
    <name type="scientific">Thermotalea metallivorans</name>
    <dbReference type="NCBI Taxonomy" id="520762"/>
    <lineage>
        <taxon>Bacteria</taxon>
        <taxon>Bacillati</taxon>
        <taxon>Bacillota</taxon>
        <taxon>Clostridia</taxon>
        <taxon>Peptostreptococcales</taxon>
        <taxon>Thermotaleaceae</taxon>
        <taxon>Thermotalea</taxon>
    </lineage>
</organism>
<dbReference type="SUPFAM" id="SSF88659">
    <property type="entry name" value="Sigma3 and sigma4 domains of RNA polymerase sigma factors"/>
    <property type="match status" value="1"/>
</dbReference>
<evidence type="ECO:0000313" key="6">
    <source>
        <dbReference type="EMBL" id="KXG75328.1"/>
    </source>
</evidence>
<gene>
    <name evidence="6" type="ORF">AN619_17610</name>
</gene>
<keyword evidence="1" id="KW-0805">Transcription regulation</keyword>
<evidence type="ECO:0000256" key="2">
    <source>
        <dbReference type="ARBA" id="ARBA00023082"/>
    </source>
</evidence>
<dbReference type="PATRIC" id="fig|520762.4.peg.1953"/>
<reference evidence="6 7" key="1">
    <citation type="submission" date="2015-12" db="EMBL/GenBank/DDBJ databases">
        <title>Draft genome sequence of the thermoanaerobe Thermotalea metallivorans, an isolate from the runoff channel of the Great Artesian Basin, Australia.</title>
        <authorList>
            <person name="Patel B.K."/>
        </authorList>
    </citation>
    <scope>NUCLEOTIDE SEQUENCE [LARGE SCALE GENOMIC DNA]</scope>
    <source>
        <strain evidence="6 7">B2-1</strain>
    </source>
</reference>
<dbReference type="Pfam" id="PF04545">
    <property type="entry name" value="Sigma70_r4"/>
    <property type="match status" value="1"/>
</dbReference>
<dbReference type="GO" id="GO:0003677">
    <property type="term" value="F:DNA binding"/>
    <property type="evidence" value="ECO:0007669"/>
    <property type="project" value="UniProtKB-KW"/>
</dbReference>
<evidence type="ECO:0000256" key="1">
    <source>
        <dbReference type="ARBA" id="ARBA00023015"/>
    </source>
</evidence>
<dbReference type="PANTHER" id="PTHR30385">
    <property type="entry name" value="SIGMA FACTOR F FLAGELLAR"/>
    <property type="match status" value="1"/>
</dbReference>
<keyword evidence="4" id="KW-0804">Transcription</keyword>
<dbReference type="AlphaFoldDB" id="A0A140L453"/>
<evidence type="ECO:0000259" key="5">
    <source>
        <dbReference type="Pfam" id="PF04545"/>
    </source>
</evidence>